<dbReference type="GO" id="GO:0044571">
    <property type="term" value="P:[2Fe-2S] cluster assembly"/>
    <property type="evidence" value="ECO:0007669"/>
    <property type="project" value="InterPro"/>
</dbReference>
<keyword evidence="6" id="KW-1185">Reference proteome</keyword>
<dbReference type="OrthoDB" id="287587at2"/>
<dbReference type="Gene3D" id="1.10.287.110">
    <property type="entry name" value="DnaJ domain"/>
    <property type="match status" value="1"/>
</dbReference>
<dbReference type="GO" id="GO:0051087">
    <property type="term" value="F:protein-folding chaperone binding"/>
    <property type="evidence" value="ECO:0007669"/>
    <property type="project" value="InterPro"/>
</dbReference>
<comment type="similarity">
    <text evidence="1">Belongs to the HscB family.</text>
</comment>
<evidence type="ECO:0000256" key="3">
    <source>
        <dbReference type="ARBA" id="ARBA00025596"/>
    </source>
</evidence>
<evidence type="ECO:0000313" key="5">
    <source>
        <dbReference type="EMBL" id="PQJ09574.1"/>
    </source>
</evidence>
<dbReference type="SUPFAM" id="SSF46565">
    <property type="entry name" value="Chaperone J-domain"/>
    <property type="match status" value="1"/>
</dbReference>
<feature type="domain" description="J" evidence="4">
    <location>
        <begin position="3"/>
        <end position="80"/>
    </location>
</feature>
<dbReference type="EMBL" id="PPSL01000005">
    <property type="protein sequence ID" value="PQJ09574.1"/>
    <property type="molecule type" value="Genomic_DNA"/>
</dbReference>
<evidence type="ECO:0000256" key="1">
    <source>
        <dbReference type="ARBA" id="ARBA00010476"/>
    </source>
</evidence>
<dbReference type="SUPFAM" id="SSF47144">
    <property type="entry name" value="HSC20 (HSCB), C-terminal oligomerisation domain"/>
    <property type="match status" value="1"/>
</dbReference>
<dbReference type="Proteomes" id="UP000239872">
    <property type="component" value="Unassembled WGS sequence"/>
</dbReference>
<gene>
    <name evidence="5" type="ORF">CJD36_016675</name>
</gene>
<comment type="caution">
    <text evidence="5">The sequence shown here is derived from an EMBL/GenBank/DDBJ whole genome shotgun (WGS) entry which is preliminary data.</text>
</comment>
<dbReference type="PROSITE" id="PS50076">
    <property type="entry name" value="DNAJ_2"/>
    <property type="match status" value="1"/>
</dbReference>
<dbReference type="Gene3D" id="1.20.1280.20">
    <property type="entry name" value="HscB, C-terminal domain"/>
    <property type="match status" value="1"/>
</dbReference>
<dbReference type="SMART" id="SM00271">
    <property type="entry name" value="DnaJ"/>
    <property type="match status" value="1"/>
</dbReference>
<dbReference type="PANTHER" id="PTHR14021">
    <property type="entry name" value="IRON-SULFUR CLUSTER CO-CHAPERONE PROTEIN HSCB"/>
    <property type="match status" value="1"/>
</dbReference>
<evidence type="ECO:0000256" key="2">
    <source>
        <dbReference type="ARBA" id="ARBA00023186"/>
    </source>
</evidence>
<protein>
    <submittedName>
        <fullName evidence="5">Fe-S protein assembly co-chaperone HscB</fullName>
    </submittedName>
</protein>
<dbReference type="PANTHER" id="PTHR14021:SF15">
    <property type="entry name" value="IRON-SULFUR CLUSTER CO-CHAPERONE PROTEIN HSCB"/>
    <property type="match status" value="1"/>
</dbReference>
<dbReference type="InterPro" id="IPR036869">
    <property type="entry name" value="J_dom_sf"/>
</dbReference>
<keyword evidence="2" id="KW-0143">Chaperone</keyword>
<reference evidence="5 6" key="1">
    <citation type="submission" date="2018-01" db="EMBL/GenBank/DDBJ databases">
        <title>A novel member of the phylum Bacteroidetes isolated from glacier ice.</title>
        <authorList>
            <person name="Liu Q."/>
            <person name="Xin Y.-H."/>
        </authorList>
    </citation>
    <scope>NUCLEOTIDE SEQUENCE [LARGE SCALE GENOMIC DNA]</scope>
    <source>
        <strain evidence="5 6">RB1R16</strain>
    </source>
</reference>
<organism evidence="5 6">
    <name type="scientific">Flavipsychrobacter stenotrophus</name>
    <dbReference type="NCBI Taxonomy" id="2077091"/>
    <lineage>
        <taxon>Bacteria</taxon>
        <taxon>Pseudomonadati</taxon>
        <taxon>Bacteroidota</taxon>
        <taxon>Chitinophagia</taxon>
        <taxon>Chitinophagales</taxon>
        <taxon>Chitinophagaceae</taxon>
        <taxon>Flavipsychrobacter</taxon>
    </lineage>
</organism>
<dbReference type="GO" id="GO:0051259">
    <property type="term" value="P:protein complex oligomerization"/>
    <property type="evidence" value="ECO:0007669"/>
    <property type="project" value="InterPro"/>
</dbReference>
<dbReference type="GO" id="GO:0001671">
    <property type="term" value="F:ATPase activator activity"/>
    <property type="evidence" value="ECO:0007669"/>
    <property type="project" value="InterPro"/>
</dbReference>
<comment type="function">
    <text evidence="3">Co-chaperone involved in the maturation of iron-sulfur cluster-containing proteins. Seems to help targeting proteins to be folded toward HscA.</text>
</comment>
<evidence type="ECO:0000259" key="4">
    <source>
        <dbReference type="PROSITE" id="PS50076"/>
    </source>
</evidence>
<name>A0A2S7SS44_9BACT</name>
<dbReference type="Pfam" id="PF07743">
    <property type="entry name" value="HSCB_C"/>
    <property type="match status" value="1"/>
</dbReference>
<dbReference type="InterPro" id="IPR004640">
    <property type="entry name" value="HscB"/>
</dbReference>
<evidence type="ECO:0000313" key="6">
    <source>
        <dbReference type="Proteomes" id="UP000239872"/>
    </source>
</evidence>
<dbReference type="AlphaFoldDB" id="A0A2S7SS44"/>
<sequence length="185" mass="21505">MDNYFELYQLPVSFHPDAAKVKARFYELSRQYHPDRFTQAGNTQMLEALTMAALNNKAYKTLSNADATMAYVLKMHDVLKDEEKYNLPPAFLMEMMDINEAVTEYEELPTNTTLREQLESTLAEQFADWKAAADKLTTTYNNDTPNQAELLQIKDMYFRKKYLLRIQERINKFASRNDADSTIGT</sequence>
<dbReference type="InterPro" id="IPR036386">
    <property type="entry name" value="HscB_C_sf"/>
</dbReference>
<dbReference type="RefSeq" id="WP_105040344.1">
    <property type="nucleotide sequence ID" value="NZ_PPSL01000005.1"/>
</dbReference>
<dbReference type="InterPro" id="IPR009073">
    <property type="entry name" value="HscB_oligo_C"/>
</dbReference>
<dbReference type="InterPro" id="IPR001623">
    <property type="entry name" value="DnaJ_domain"/>
</dbReference>
<proteinExistence type="inferred from homology"/>
<dbReference type="CDD" id="cd06257">
    <property type="entry name" value="DnaJ"/>
    <property type="match status" value="1"/>
</dbReference>
<accession>A0A2S7SS44</accession>